<dbReference type="EMBL" id="MT119360">
    <property type="protein sequence ID" value="QIQ66258.1"/>
    <property type="molecule type" value="Genomic_DNA"/>
</dbReference>
<proteinExistence type="predicted"/>
<accession>A0A6G9LL62</accession>
<sequence length="53" mass="5941">MDKNIEPKREVLENGDIKVNVGDNQILVTHVSDEIPVDQIVTTQTTKNHNSVN</sequence>
<protein>
    <submittedName>
        <fullName evidence="1">Uncharacterized protein</fullName>
    </submittedName>
</protein>
<dbReference type="Proteomes" id="UP000501773">
    <property type="component" value="Segment"/>
</dbReference>
<name>A0A6G9LL62_9CAUD</name>
<gene>
    <name evidence="1" type="ORF">nattely_91</name>
</gene>
<evidence type="ECO:0000313" key="2">
    <source>
        <dbReference type="Proteomes" id="UP000501773"/>
    </source>
</evidence>
<keyword evidence="2" id="KW-1185">Reference proteome</keyword>
<evidence type="ECO:0000313" key="1">
    <source>
        <dbReference type="EMBL" id="QIQ66258.1"/>
    </source>
</evidence>
<organism evidence="1 2">
    <name type="scientific">Enterococcus phage nattely</name>
    <dbReference type="NCBI Taxonomy" id="2719593"/>
    <lineage>
        <taxon>Viruses</taxon>
        <taxon>Duplodnaviria</taxon>
        <taxon>Heunggongvirae</taxon>
        <taxon>Uroviricota</taxon>
        <taxon>Caudoviricetes</taxon>
        <taxon>Andrewesvirinae</taxon>
        <taxon>Vipetofemvirus</taxon>
        <taxon>Vipetofemvirus nattely</taxon>
    </lineage>
</organism>
<reference evidence="2" key="1">
    <citation type="submission" date="2020-02" db="EMBL/GenBank/DDBJ databases">
        <authorList>
            <person name="Olsen N.S."/>
            <person name="Forero-Junco L."/>
            <person name="Kot W."/>
            <person name="Hansen L.H."/>
        </authorList>
    </citation>
    <scope>NUCLEOTIDE SEQUENCE [LARGE SCALE GENOMIC DNA]</scope>
</reference>